<feature type="non-terminal residue" evidence="5">
    <location>
        <position position="97"/>
    </location>
</feature>
<dbReference type="EMBL" id="BART01038348">
    <property type="protein sequence ID" value="GAH05412.1"/>
    <property type="molecule type" value="Genomic_DNA"/>
</dbReference>
<keyword evidence="2" id="KW-0032">Aminotransferase</keyword>
<evidence type="ECO:0000256" key="3">
    <source>
        <dbReference type="ARBA" id="ARBA00022679"/>
    </source>
</evidence>
<evidence type="ECO:0000313" key="5">
    <source>
        <dbReference type="EMBL" id="GAH05412.1"/>
    </source>
</evidence>
<evidence type="ECO:0000256" key="1">
    <source>
        <dbReference type="ARBA" id="ARBA00001933"/>
    </source>
</evidence>
<comment type="cofactor">
    <cofactor evidence="1">
        <name>pyridoxal 5'-phosphate</name>
        <dbReference type="ChEBI" id="CHEBI:597326"/>
    </cofactor>
</comment>
<dbReference type="SUPFAM" id="SSF53383">
    <property type="entry name" value="PLP-dependent transferases"/>
    <property type="match status" value="1"/>
</dbReference>
<evidence type="ECO:0000259" key="4">
    <source>
        <dbReference type="Pfam" id="PF00155"/>
    </source>
</evidence>
<dbReference type="GO" id="GO:0030170">
    <property type="term" value="F:pyridoxal phosphate binding"/>
    <property type="evidence" value="ECO:0007669"/>
    <property type="project" value="InterPro"/>
</dbReference>
<dbReference type="GO" id="GO:0008483">
    <property type="term" value="F:transaminase activity"/>
    <property type="evidence" value="ECO:0007669"/>
    <property type="project" value="UniProtKB-KW"/>
</dbReference>
<dbReference type="PANTHER" id="PTHR42832:SF1">
    <property type="entry name" value="GLUTAMATE-PYRUVATE AMINOTRANSFERASE ALAC"/>
    <property type="match status" value="1"/>
</dbReference>
<reference evidence="5" key="1">
    <citation type="journal article" date="2014" name="Front. Microbiol.">
        <title>High frequency of phylogenetically diverse reductive dehalogenase-homologous genes in deep subseafloor sedimentary metagenomes.</title>
        <authorList>
            <person name="Kawai M."/>
            <person name="Futagami T."/>
            <person name="Toyoda A."/>
            <person name="Takaki Y."/>
            <person name="Nishi S."/>
            <person name="Hori S."/>
            <person name="Arai W."/>
            <person name="Tsubouchi T."/>
            <person name="Morono Y."/>
            <person name="Uchiyama I."/>
            <person name="Ito T."/>
            <person name="Fujiyama A."/>
            <person name="Inagaki F."/>
            <person name="Takami H."/>
        </authorList>
    </citation>
    <scope>NUCLEOTIDE SEQUENCE</scope>
    <source>
        <strain evidence="5">Expedition CK06-06</strain>
    </source>
</reference>
<protein>
    <recommendedName>
        <fullName evidence="4">Aminotransferase class I/classII large domain-containing protein</fullName>
    </recommendedName>
</protein>
<dbReference type="PANTHER" id="PTHR42832">
    <property type="entry name" value="AMINO ACID AMINOTRANSFERASE"/>
    <property type="match status" value="1"/>
</dbReference>
<dbReference type="InterPro" id="IPR004839">
    <property type="entry name" value="Aminotransferase_I/II_large"/>
</dbReference>
<accession>X1CCU5</accession>
<comment type="caution">
    <text evidence="5">The sequence shown here is derived from an EMBL/GenBank/DDBJ whole genome shotgun (WGS) entry which is preliminary data.</text>
</comment>
<name>X1CCU5_9ZZZZ</name>
<proteinExistence type="predicted"/>
<organism evidence="5">
    <name type="scientific">marine sediment metagenome</name>
    <dbReference type="NCBI Taxonomy" id="412755"/>
    <lineage>
        <taxon>unclassified sequences</taxon>
        <taxon>metagenomes</taxon>
        <taxon>ecological metagenomes</taxon>
    </lineage>
</organism>
<dbReference type="Pfam" id="PF00155">
    <property type="entry name" value="Aminotran_1_2"/>
    <property type="match status" value="1"/>
</dbReference>
<evidence type="ECO:0000256" key="2">
    <source>
        <dbReference type="ARBA" id="ARBA00022576"/>
    </source>
</evidence>
<gene>
    <name evidence="5" type="ORF">S01H4_63652</name>
</gene>
<dbReference type="InterPro" id="IPR015422">
    <property type="entry name" value="PyrdxlP-dep_Trfase_small"/>
</dbReference>
<dbReference type="InterPro" id="IPR050881">
    <property type="entry name" value="LL-DAP_aminotransferase"/>
</dbReference>
<dbReference type="AlphaFoldDB" id="X1CCU5"/>
<dbReference type="InterPro" id="IPR015424">
    <property type="entry name" value="PyrdxlP-dep_Trfase"/>
</dbReference>
<feature type="domain" description="Aminotransferase class I/classII large" evidence="4">
    <location>
        <begin position="31"/>
        <end position="94"/>
    </location>
</feature>
<keyword evidence="3" id="KW-0808">Transferase</keyword>
<dbReference type="Gene3D" id="3.90.1150.10">
    <property type="entry name" value="Aspartate Aminotransferase, domain 1"/>
    <property type="match status" value="1"/>
</dbReference>
<sequence length="97" mass="11231">MFEFKRVKRLPPYVFSIVNQLKADARHRGEDIVDLGMGNPDLPTPKHIVDKLIEAAQNPKNHRYSASKGITQLRLAICEWYKRRFNVDLDHDTEAVS</sequence>